<gene>
    <name evidence="1" type="ORF">MNEG_2485</name>
</gene>
<dbReference type="AlphaFoldDB" id="A0A0D2NL46"/>
<name>A0A0D2NL46_9CHLO</name>
<accession>A0A0D2NL46</accession>
<dbReference type="GeneID" id="25735363"/>
<protein>
    <submittedName>
        <fullName evidence="1">Uncharacterized protein</fullName>
    </submittedName>
</protein>
<dbReference type="EMBL" id="KK100501">
    <property type="protein sequence ID" value="KIZ05476.1"/>
    <property type="molecule type" value="Genomic_DNA"/>
</dbReference>
<dbReference type="RefSeq" id="XP_013904495.1">
    <property type="nucleotide sequence ID" value="XM_014049041.1"/>
</dbReference>
<evidence type="ECO:0000313" key="1">
    <source>
        <dbReference type="EMBL" id="KIZ05476.1"/>
    </source>
</evidence>
<keyword evidence="2" id="KW-1185">Reference proteome</keyword>
<proteinExistence type="predicted"/>
<dbReference type="KEGG" id="mng:MNEG_2485"/>
<evidence type="ECO:0000313" key="2">
    <source>
        <dbReference type="Proteomes" id="UP000054498"/>
    </source>
</evidence>
<organism evidence="1 2">
    <name type="scientific">Monoraphidium neglectum</name>
    <dbReference type="NCBI Taxonomy" id="145388"/>
    <lineage>
        <taxon>Eukaryota</taxon>
        <taxon>Viridiplantae</taxon>
        <taxon>Chlorophyta</taxon>
        <taxon>core chlorophytes</taxon>
        <taxon>Chlorophyceae</taxon>
        <taxon>CS clade</taxon>
        <taxon>Sphaeropleales</taxon>
        <taxon>Selenastraceae</taxon>
        <taxon>Monoraphidium</taxon>
    </lineage>
</organism>
<reference evidence="1 2" key="1">
    <citation type="journal article" date="2013" name="BMC Genomics">
        <title>Reconstruction of the lipid metabolism for the microalga Monoraphidium neglectum from its genome sequence reveals characteristics suitable for biofuel production.</title>
        <authorList>
            <person name="Bogen C."/>
            <person name="Al-Dilaimi A."/>
            <person name="Albersmeier A."/>
            <person name="Wichmann J."/>
            <person name="Grundmann M."/>
            <person name="Rupp O."/>
            <person name="Lauersen K.J."/>
            <person name="Blifernez-Klassen O."/>
            <person name="Kalinowski J."/>
            <person name="Goesmann A."/>
            <person name="Mussgnug J.H."/>
            <person name="Kruse O."/>
        </authorList>
    </citation>
    <scope>NUCLEOTIDE SEQUENCE [LARGE SCALE GENOMIC DNA]</scope>
    <source>
        <strain evidence="1 2">SAG 48.87</strain>
    </source>
</reference>
<sequence>MASGPVAGAGVAEHEPLALFLHPGSAAALAATLRGALEAASSGGGNGNSGLAVAEAAGLLFAAAMAPPGGQRTQWCREAVAAGLLSLLLRAAVQISTKPNDPANAARAAAAVCLMAYTAGDARLDLDTQHVRHDLVTGGEPLSEIRARALEALVALTGGGCTDAAMQAVAGAIHTCQDLSSAAADLAAHPGAATALVGALLRCAAAAWAAGPSGVHSSERFVAAARTTLQLLSVMASAVDEPHVEAAEAMQRQQRRLPDEAARCARDGIQAILAEAEAALLRLCAAGGRGGALADDAAAALGFLRRREPPPPLPGPAPLLLADVRRCLVCGRGRGGGVTLRRCSGCRAEGVFYCSVEW</sequence>
<dbReference type="Proteomes" id="UP000054498">
    <property type="component" value="Unassembled WGS sequence"/>
</dbReference>